<keyword evidence="10" id="KW-1185">Reference proteome</keyword>
<dbReference type="SUPFAM" id="SSF81296">
    <property type="entry name" value="E set domains"/>
    <property type="match status" value="1"/>
</dbReference>
<feature type="chain" id="PRO_5022835798" evidence="7">
    <location>
        <begin position="32"/>
        <end position="192"/>
    </location>
</feature>
<evidence type="ECO:0000256" key="7">
    <source>
        <dbReference type="SAM" id="SignalP"/>
    </source>
</evidence>
<keyword evidence="6" id="KW-0472">Membrane</keyword>
<dbReference type="GO" id="GO:0005507">
    <property type="term" value="F:copper ion binding"/>
    <property type="evidence" value="ECO:0007669"/>
    <property type="project" value="InterPro"/>
</dbReference>
<protein>
    <submittedName>
        <fullName evidence="9">Copper resistance protein CopC</fullName>
    </submittedName>
</protein>
<dbReference type="InterPro" id="IPR007348">
    <property type="entry name" value="CopC_dom"/>
</dbReference>
<comment type="subcellular location">
    <subcellularLocation>
        <location evidence="1">Cell envelope</location>
    </subcellularLocation>
</comment>
<evidence type="ECO:0000259" key="8">
    <source>
        <dbReference type="Pfam" id="PF04234"/>
    </source>
</evidence>
<organism evidence="9 10">
    <name type="scientific">Paenibacillus hemerocallicola</name>
    <dbReference type="NCBI Taxonomy" id="1172614"/>
    <lineage>
        <taxon>Bacteria</taxon>
        <taxon>Bacillati</taxon>
        <taxon>Bacillota</taxon>
        <taxon>Bacilli</taxon>
        <taxon>Bacillales</taxon>
        <taxon>Paenibacillaceae</taxon>
        <taxon>Paenibacillus</taxon>
    </lineage>
</organism>
<name>A0A5C4TIV2_9BACL</name>
<evidence type="ECO:0000256" key="3">
    <source>
        <dbReference type="ARBA" id="ARBA00022729"/>
    </source>
</evidence>
<evidence type="ECO:0000256" key="6">
    <source>
        <dbReference type="SAM" id="Phobius"/>
    </source>
</evidence>
<dbReference type="PANTHER" id="PTHR34820">
    <property type="entry name" value="INNER MEMBRANE PROTEIN YEBZ"/>
    <property type="match status" value="1"/>
</dbReference>
<feature type="region of interest" description="Disordered" evidence="5">
    <location>
        <begin position="127"/>
        <end position="161"/>
    </location>
</feature>
<evidence type="ECO:0000313" key="10">
    <source>
        <dbReference type="Proteomes" id="UP000307943"/>
    </source>
</evidence>
<dbReference type="InterPro" id="IPR032694">
    <property type="entry name" value="CopC/D"/>
</dbReference>
<dbReference type="GO" id="GO:0006825">
    <property type="term" value="P:copper ion transport"/>
    <property type="evidence" value="ECO:0007669"/>
    <property type="project" value="InterPro"/>
</dbReference>
<dbReference type="InterPro" id="IPR014756">
    <property type="entry name" value="Ig_E-set"/>
</dbReference>
<dbReference type="EMBL" id="VDCQ01000001">
    <property type="protein sequence ID" value="TNJ68370.1"/>
    <property type="molecule type" value="Genomic_DNA"/>
</dbReference>
<dbReference type="InterPro" id="IPR014755">
    <property type="entry name" value="Cu-Rt/internalin_Ig-like"/>
</dbReference>
<dbReference type="OrthoDB" id="2353937at2"/>
<feature type="signal peptide" evidence="7">
    <location>
        <begin position="1"/>
        <end position="31"/>
    </location>
</feature>
<dbReference type="GO" id="GO:0046688">
    <property type="term" value="P:response to copper ion"/>
    <property type="evidence" value="ECO:0007669"/>
    <property type="project" value="InterPro"/>
</dbReference>
<dbReference type="Pfam" id="PF04234">
    <property type="entry name" value="CopC"/>
    <property type="match status" value="1"/>
</dbReference>
<keyword evidence="2" id="KW-0479">Metal-binding</keyword>
<dbReference type="GO" id="GO:0005886">
    <property type="term" value="C:plasma membrane"/>
    <property type="evidence" value="ECO:0007669"/>
    <property type="project" value="TreeGrafter"/>
</dbReference>
<gene>
    <name evidence="9" type="ORF">FE784_01590</name>
</gene>
<dbReference type="GO" id="GO:0030313">
    <property type="term" value="C:cell envelope"/>
    <property type="evidence" value="ECO:0007669"/>
    <property type="project" value="UniProtKB-SubCell"/>
</dbReference>
<keyword evidence="6" id="KW-1133">Transmembrane helix</keyword>
<keyword evidence="3 7" id="KW-0732">Signal</keyword>
<evidence type="ECO:0000313" key="9">
    <source>
        <dbReference type="EMBL" id="TNJ68370.1"/>
    </source>
</evidence>
<keyword evidence="4" id="KW-0186">Copper</keyword>
<evidence type="ECO:0000256" key="5">
    <source>
        <dbReference type="SAM" id="MobiDB-lite"/>
    </source>
</evidence>
<dbReference type="AlphaFoldDB" id="A0A5C4TIV2"/>
<proteinExistence type="predicted"/>
<dbReference type="Proteomes" id="UP000307943">
    <property type="component" value="Unassembled WGS sequence"/>
</dbReference>
<dbReference type="Gene3D" id="2.60.40.1220">
    <property type="match status" value="1"/>
</dbReference>
<keyword evidence="6" id="KW-0812">Transmembrane</keyword>
<feature type="domain" description="CopC" evidence="8">
    <location>
        <begin position="32"/>
        <end position="124"/>
    </location>
</feature>
<accession>A0A5C4TIV2</accession>
<evidence type="ECO:0000256" key="2">
    <source>
        <dbReference type="ARBA" id="ARBA00022723"/>
    </source>
</evidence>
<reference evidence="9 10" key="1">
    <citation type="submission" date="2019-05" db="EMBL/GenBank/DDBJ databases">
        <title>We sequenced the genome of Paenibacillus hemerocallicola KCTC 33185 for further insight into its adaptation and study the phylogeny of Paenibacillus.</title>
        <authorList>
            <person name="Narsing Rao M.P."/>
        </authorList>
    </citation>
    <scope>NUCLEOTIDE SEQUENCE [LARGE SCALE GENOMIC DNA]</scope>
    <source>
        <strain evidence="9 10">KCTC 33185</strain>
    </source>
</reference>
<sequence length="192" mass="20404">MKGCTRVMNKTGIGLLLSVLLLLLAPATVFAHTGLQSSSPAKGETIDKPLTEIRMEFSTDIEPLSTFELKNEKNESVKVSGIGIDKSAMSGKINPALPNGEYTVTWKIIGRDGHPVENKFSFTVNMPQQPNQIAPDTADGSGDPNKSQQAAPESESDKTGENKTVLVAAIALLAAALLVALAYAARAKRKKT</sequence>
<dbReference type="GO" id="GO:0042597">
    <property type="term" value="C:periplasmic space"/>
    <property type="evidence" value="ECO:0007669"/>
    <property type="project" value="InterPro"/>
</dbReference>
<dbReference type="PANTHER" id="PTHR34820:SF4">
    <property type="entry name" value="INNER MEMBRANE PROTEIN YEBZ"/>
    <property type="match status" value="1"/>
</dbReference>
<evidence type="ECO:0000256" key="1">
    <source>
        <dbReference type="ARBA" id="ARBA00004196"/>
    </source>
</evidence>
<comment type="caution">
    <text evidence="9">The sequence shown here is derived from an EMBL/GenBank/DDBJ whole genome shotgun (WGS) entry which is preliminary data.</text>
</comment>
<feature type="transmembrane region" description="Helical" evidence="6">
    <location>
        <begin position="165"/>
        <end position="185"/>
    </location>
</feature>
<evidence type="ECO:0000256" key="4">
    <source>
        <dbReference type="ARBA" id="ARBA00023008"/>
    </source>
</evidence>